<keyword evidence="4" id="KW-1185">Reference proteome</keyword>
<dbReference type="GO" id="GO:0008270">
    <property type="term" value="F:zinc ion binding"/>
    <property type="evidence" value="ECO:0007669"/>
    <property type="project" value="UniProtKB-KW"/>
</dbReference>
<keyword evidence="3" id="KW-0863">Zinc-finger</keyword>
<dbReference type="FunCoup" id="A0A2I4E5S0">
    <property type="interactions" value="104"/>
</dbReference>
<dbReference type="GeneID" id="108986552"/>
<organism evidence="4 5">
    <name type="scientific">Juglans regia</name>
    <name type="common">English walnut</name>
    <dbReference type="NCBI Taxonomy" id="51240"/>
    <lineage>
        <taxon>Eukaryota</taxon>
        <taxon>Viridiplantae</taxon>
        <taxon>Streptophyta</taxon>
        <taxon>Embryophyta</taxon>
        <taxon>Tracheophyta</taxon>
        <taxon>Spermatophyta</taxon>
        <taxon>Magnoliopsida</taxon>
        <taxon>eudicotyledons</taxon>
        <taxon>Gunneridae</taxon>
        <taxon>Pentapetalae</taxon>
        <taxon>rosids</taxon>
        <taxon>fabids</taxon>
        <taxon>Fagales</taxon>
        <taxon>Juglandaceae</taxon>
        <taxon>Juglans</taxon>
    </lineage>
</organism>
<dbReference type="STRING" id="51240.A0A2I4E5S0"/>
<dbReference type="Proteomes" id="UP000235220">
    <property type="component" value="Chromosome 1"/>
</dbReference>
<dbReference type="RefSeq" id="XP_018814740.2">
    <property type="nucleotide sequence ID" value="XM_018959195.2"/>
</dbReference>
<evidence type="ECO:0000256" key="2">
    <source>
        <dbReference type="ARBA" id="ARBA00022723"/>
    </source>
</evidence>
<dbReference type="KEGG" id="jre:108986552"/>
<name>A0A2I4E5S0_JUGRE</name>
<evidence type="ECO:0000256" key="3">
    <source>
        <dbReference type="ARBA" id="ARBA00022771"/>
    </source>
</evidence>
<comment type="similarity">
    <text evidence="1">Belongs to the FLZ family.</text>
</comment>
<dbReference type="InterPro" id="IPR044604">
    <property type="entry name" value="FLZ12/13/14"/>
</dbReference>
<proteinExistence type="inferred from homology"/>
<protein>
    <submittedName>
        <fullName evidence="5">FCS-Like Zinc finger 13-like</fullName>
    </submittedName>
</protein>
<dbReference type="Gramene" id="Jr01_24830_p1">
    <property type="protein sequence ID" value="cds.Jr01_24830_p1"/>
    <property type="gene ID" value="Jr01_24830"/>
</dbReference>
<dbReference type="AlphaFoldDB" id="A0A2I4E5S0"/>
<keyword evidence="2" id="KW-0479">Metal-binding</keyword>
<sequence>MLGKRSRPMIGKLSELLVSGNRSGFRDAGTSPRSPLDINMQSPRGLKNYDLGGVGLGIVAALEKSSNNGSCGHEILAKYAVWSCNLNRSNPKTVNSNKICERLKGAYEEFGEGSSENYTYVTCHGPNISFTKAYYDHGVEYRQNPQEINGLDRCNNLGIAGNSLPTYGKIVSAYPTSDFLSSCHLCRKNLHGKDIYMYRGEKAFCSTECRTRQIVMDEKKEQCRSEAPRSADVSSSPYTRGQIFSTGILAI</sequence>
<dbReference type="PROSITE" id="PS51795">
    <property type="entry name" value="ZF_FLZ"/>
    <property type="match status" value="1"/>
</dbReference>
<reference evidence="5" key="1">
    <citation type="submission" date="2025-08" db="UniProtKB">
        <authorList>
            <consortium name="RefSeq"/>
        </authorList>
    </citation>
    <scope>IDENTIFICATION</scope>
    <source>
        <tissue evidence="5">Leaves</tissue>
    </source>
</reference>
<dbReference type="InterPro" id="IPR007650">
    <property type="entry name" value="Zf-FLZ_dom"/>
</dbReference>
<evidence type="ECO:0000256" key="1">
    <source>
        <dbReference type="ARBA" id="ARBA00009374"/>
    </source>
</evidence>
<evidence type="ECO:0000313" key="5">
    <source>
        <dbReference type="RefSeq" id="XP_018814740.2"/>
    </source>
</evidence>
<dbReference type="Pfam" id="PF04570">
    <property type="entry name" value="zf-FLZ"/>
    <property type="match status" value="1"/>
</dbReference>
<keyword evidence="3" id="KW-0862">Zinc</keyword>
<evidence type="ECO:0000313" key="4">
    <source>
        <dbReference type="Proteomes" id="UP000235220"/>
    </source>
</evidence>
<dbReference type="PANTHER" id="PTHR47208">
    <property type="entry name" value="OS02G0174800 PROTEIN"/>
    <property type="match status" value="1"/>
</dbReference>
<dbReference type="OrthoDB" id="1932717at2759"/>
<accession>A0A2I4E5S0</accession>
<dbReference type="PANTHER" id="PTHR47208:SF5">
    <property type="entry name" value="FCS-LIKE ZINC FINGER 12-RELATED"/>
    <property type="match status" value="1"/>
</dbReference>
<gene>
    <name evidence="5" type="primary">LOC108986552</name>
</gene>